<sequence>MDIIIIIGLTFIVVCLTIDTINKYRKNEYSTSIFKRSRKDKDYSPNKDVKKDQFISLFFILCMLFIKDNKLKTGFFVMLTTYAFIFLNTLNIMTYKKTKDKIIIRDSFILNGLLIFILVLVFIIFKVN</sequence>
<protein>
    <recommendedName>
        <fullName evidence="4">DUF4181 domain-containing protein</fullName>
    </recommendedName>
</protein>
<evidence type="ECO:0000313" key="2">
    <source>
        <dbReference type="EMBL" id="RCX09357.1"/>
    </source>
</evidence>
<dbReference type="EMBL" id="QPJT01000036">
    <property type="protein sequence ID" value="RCX09357.1"/>
    <property type="molecule type" value="Genomic_DNA"/>
</dbReference>
<dbReference type="AlphaFoldDB" id="A0A369AMF0"/>
<evidence type="ECO:0000313" key="3">
    <source>
        <dbReference type="Proteomes" id="UP000253034"/>
    </source>
</evidence>
<organism evidence="2 3">
    <name type="scientific">Anaerobacterium chartisolvens</name>
    <dbReference type="NCBI Taxonomy" id="1297424"/>
    <lineage>
        <taxon>Bacteria</taxon>
        <taxon>Bacillati</taxon>
        <taxon>Bacillota</taxon>
        <taxon>Clostridia</taxon>
        <taxon>Eubacteriales</taxon>
        <taxon>Oscillospiraceae</taxon>
        <taxon>Anaerobacterium</taxon>
    </lineage>
</organism>
<keyword evidence="1" id="KW-0472">Membrane</keyword>
<keyword evidence="3" id="KW-1185">Reference proteome</keyword>
<evidence type="ECO:0000256" key="1">
    <source>
        <dbReference type="SAM" id="Phobius"/>
    </source>
</evidence>
<keyword evidence="1" id="KW-0812">Transmembrane</keyword>
<accession>A0A369AMF0</accession>
<dbReference type="Proteomes" id="UP000253034">
    <property type="component" value="Unassembled WGS sequence"/>
</dbReference>
<gene>
    <name evidence="2" type="ORF">DFR58_13633</name>
</gene>
<name>A0A369AMF0_9FIRM</name>
<dbReference type="RefSeq" id="WP_114299915.1">
    <property type="nucleotide sequence ID" value="NZ_QPJT01000036.1"/>
</dbReference>
<proteinExistence type="predicted"/>
<reference evidence="2 3" key="1">
    <citation type="submission" date="2018-07" db="EMBL/GenBank/DDBJ databases">
        <title>Genomic Encyclopedia of Type Strains, Phase IV (KMG-IV): sequencing the most valuable type-strain genomes for metagenomic binning, comparative biology and taxonomic classification.</title>
        <authorList>
            <person name="Goeker M."/>
        </authorList>
    </citation>
    <scope>NUCLEOTIDE SEQUENCE [LARGE SCALE GENOMIC DNA]</scope>
    <source>
        <strain evidence="2 3">DSM 27016</strain>
    </source>
</reference>
<feature type="transmembrane region" description="Helical" evidence="1">
    <location>
        <begin position="73"/>
        <end position="95"/>
    </location>
</feature>
<evidence type="ECO:0008006" key="4">
    <source>
        <dbReference type="Google" id="ProtNLM"/>
    </source>
</evidence>
<comment type="caution">
    <text evidence="2">The sequence shown here is derived from an EMBL/GenBank/DDBJ whole genome shotgun (WGS) entry which is preliminary data.</text>
</comment>
<feature type="transmembrane region" description="Helical" evidence="1">
    <location>
        <begin position="107"/>
        <end position="125"/>
    </location>
</feature>
<keyword evidence="1" id="KW-1133">Transmembrane helix</keyword>